<evidence type="ECO:0000313" key="6">
    <source>
        <dbReference type="EMBL" id="KAG7088431.1"/>
    </source>
</evidence>
<evidence type="ECO:0000256" key="4">
    <source>
        <dbReference type="ARBA" id="ARBA00025715"/>
    </source>
</evidence>
<dbReference type="CDD" id="cd20268">
    <property type="entry name" value="Complex1_LYR_SDHAF1_LYRM8"/>
    <property type="match status" value="1"/>
</dbReference>
<dbReference type="InterPro" id="IPR008011">
    <property type="entry name" value="Complex1_LYR_dom"/>
</dbReference>
<keyword evidence="3" id="KW-0143">Chaperone</keyword>
<dbReference type="GO" id="GO:0034553">
    <property type="term" value="P:mitochondrial respiratory chain complex II assembly"/>
    <property type="evidence" value="ECO:0007669"/>
    <property type="project" value="InterPro"/>
</dbReference>
<dbReference type="OrthoDB" id="273010at2759"/>
<dbReference type="PANTHER" id="PTHR13675:SF1">
    <property type="entry name" value="SUCCINATE DEHYDROGENASE ASSEMBLY FACTOR 1, MITOCHONDRIAL"/>
    <property type="match status" value="1"/>
</dbReference>
<dbReference type="Proteomes" id="UP001049176">
    <property type="component" value="Chromosome 8"/>
</dbReference>
<reference evidence="6" key="1">
    <citation type="journal article" date="2021" name="Genome Biol. Evol.">
        <title>The assembled and annotated genome of the fairy-ring fungus Marasmius oreades.</title>
        <authorList>
            <person name="Hiltunen M."/>
            <person name="Ament-Velasquez S.L."/>
            <person name="Johannesson H."/>
        </authorList>
    </citation>
    <scope>NUCLEOTIDE SEQUENCE</scope>
    <source>
        <strain evidence="6">03SP1</strain>
    </source>
</reference>
<dbReference type="KEGG" id="more:E1B28_012424"/>
<dbReference type="InterPro" id="IPR045295">
    <property type="entry name" value="Complex1_LYR_SDHAF1_LYRM8"/>
</dbReference>
<comment type="caution">
    <text evidence="6">The sequence shown here is derived from an EMBL/GenBank/DDBJ whole genome shotgun (WGS) entry which is preliminary data.</text>
</comment>
<protein>
    <recommendedName>
        <fullName evidence="5">Complex 1 LYR protein domain-containing protein</fullName>
    </recommendedName>
</protein>
<evidence type="ECO:0000256" key="2">
    <source>
        <dbReference type="ARBA" id="ARBA00023128"/>
    </source>
</evidence>
<dbReference type="Pfam" id="PF05347">
    <property type="entry name" value="Complex1_LYR"/>
    <property type="match status" value="1"/>
</dbReference>
<organism evidence="6 7">
    <name type="scientific">Marasmius oreades</name>
    <name type="common">fairy-ring Marasmius</name>
    <dbReference type="NCBI Taxonomy" id="181124"/>
    <lineage>
        <taxon>Eukaryota</taxon>
        <taxon>Fungi</taxon>
        <taxon>Dikarya</taxon>
        <taxon>Basidiomycota</taxon>
        <taxon>Agaricomycotina</taxon>
        <taxon>Agaricomycetes</taxon>
        <taxon>Agaricomycetidae</taxon>
        <taxon>Agaricales</taxon>
        <taxon>Marasmiineae</taxon>
        <taxon>Marasmiaceae</taxon>
        <taxon>Marasmius</taxon>
    </lineage>
</organism>
<dbReference type="GeneID" id="66081499"/>
<comment type="subcellular location">
    <subcellularLocation>
        <location evidence="1">Mitochondrion matrix</location>
    </subcellularLocation>
</comment>
<dbReference type="RefSeq" id="XP_043004902.1">
    <property type="nucleotide sequence ID" value="XM_043157535.1"/>
</dbReference>
<dbReference type="GO" id="GO:0005759">
    <property type="term" value="C:mitochondrial matrix"/>
    <property type="evidence" value="ECO:0007669"/>
    <property type="project" value="UniProtKB-SubCell"/>
</dbReference>
<keyword evidence="7" id="KW-1185">Reference proteome</keyword>
<evidence type="ECO:0000256" key="1">
    <source>
        <dbReference type="ARBA" id="ARBA00004305"/>
    </source>
</evidence>
<keyword evidence="2" id="KW-0496">Mitochondrion</keyword>
<dbReference type="AlphaFoldDB" id="A0A9P7RSH3"/>
<dbReference type="PANTHER" id="PTHR13675">
    <property type="entry name" value="LYR MOTIF-CONTAINING PROTEIN 2"/>
    <property type="match status" value="1"/>
</dbReference>
<comment type="similarity">
    <text evidence="4">Belongs to the complex I LYR family. SDHAF1 subfamily.</text>
</comment>
<evidence type="ECO:0000313" key="7">
    <source>
        <dbReference type="Proteomes" id="UP001049176"/>
    </source>
</evidence>
<feature type="domain" description="Complex 1 LYR protein" evidence="5">
    <location>
        <begin position="10"/>
        <end position="69"/>
    </location>
</feature>
<dbReference type="EMBL" id="CM032188">
    <property type="protein sequence ID" value="KAG7088431.1"/>
    <property type="molecule type" value="Genomic_DNA"/>
</dbReference>
<name>A0A9P7RSH3_9AGAR</name>
<gene>
    <name evidence="6" type="ORF">E1B28_012424</name>
</gene>
<accession>A0A9P7RSH3</accession>
<sequence>MSLRKSGLQKEVLSLYRRALRMVRSKSSAGRPKFSLFIRYTFRTNATSISPRNVSAIEHLLRKGRRQLDLYESPSVKDCWVSEEMKTWDRTQRLPEKQSATLDIYALRYPTFTRGKRKRASFEIPVCAVRSEYLSKYGPGCGMSSSSVFLLMSSVSLWLQADQRSVRGK</sequence>
<evidence type="ECO:0000259" key="5">
    <source>
        <dbReference type="Pfam" id="PF05347"/>
    </source>
</evidence>
<proteinExistence type="inferred from homology"/>
<evidence type="ECO:0000256" key="3">
    <source>
        <dbReference type="ARBA" id="ARBA00023186"/>
    </source>
</evidence>